<dbReference type="InterPro" id="IPR000531">
    <property type="entry name" value="Beta-barrel_TonB"/>
</dbReference>
<dbReference type="SUPFAM" id="SSF56935">
    <property type="entry name" value="Porins"/>
    <property type="match status" value="1"/>
</dbReference>
<evidence type="ECO:0000313" key="19">
    <source>
        <dbReference type="Proteomes" id="UP000030185"/>
    </source>
</evidence>
<evidence type="ECO:0000256" key="13">
    <source>
        <dbReference type="ARBA" id="ARBA00023237"/>
    </source>
</evidence>
<evidence type="ECO:0000259" key="16">
    <source>
        <dbReference type="Pfam" id="PF00593"/>
    </source>
</evidence>
<accession>A0A098LD17</accession>
<evidence type="ECO:0000256" key="6">
    <source>
        <dbReference type="ARBA" id="ARBA00022692"/>
    </source>
</evidence>
<dbReference type="GO" id="GO:0038023">
    <property type="term" value="F:signaling receptor activity"/>
    <property type="evidence" value="ECO:0007669"/>
    <property type="project" value="InterPro"/>
</dbReference>
<comment type="subcellular location">
    <subcellularLocation>
        <location evidence="1 14">Cell outer membrane</location>
        <topology evidence="1 14">Multi-pass membrane protein</topology>
    </subcellularLocation>
</comment>
<dbReference type="STRING" id="153721.MYP_1522"/>
<keyword evidence="12 18" id="KW-0675">Receptor</keyword>
<dbReference type="Pfam" id="PF13715">
    <property type="entry name" value="CarbopepD_reg_2"/>
    <property type="match status" value="1"/>
</dbReference>
<dbReference type="InterPro" id="IPR008969">
    <property type="entry name" value="CarboxyPept-like_regulatory"/>
</dbReference>
<dbReference type="GO" id="GO:0015891">
    <property type="term" value="P:siderophore transport"/>
    <property type="evidence" value="ECO:0007669"/>
    <property type="project" value="InterPro"/>
</dbReference>
<comment type="caution">
    <text evidence="18">The sequence shown here is derived from an EMBL/GenBank/DDBJ whole genome shotgun (WGS) entry which is preliminary data.</text>
</comment>
<keyword evidence="7" id="KW-0732">Signal</keyword>
<dbReference type="Gene3D" id="2.60.40.1120">
    <property type="entry name" value="Carboxypeptidase-like, regulatory domain"/>
    <property type="match status" value="1"/>
</dbReference>
<name>A0A098LD17_9BACT</name>
<keyword evidence="10 15" id="KW-0798">TonB box</keyword>
<proteinExistence type="inferred from homology"/>
<dbReference type="Pfam" id="PF00593">
    <property type="entry name" value="TonB_dep_Rec_b-barrel"/>
    <property type="match status" value="1"/>
</dbReference>
<sequence>MYCFLKMLKRGVFFNLLIVLGIMSFPHLSIGQGVFGSISGIVQDSAGKKLEHAAVTVKGTNLSAITDSKGTFIIDNVPAGTTVLAILKVGFKPLEKSIEVVGGETNFVTGLVLSDDVHELDEVEILIRRQKFAKAESEQVARMPLKNMENPQVYNVVGKELMKEQLVMERTDMYRNIPGAVPNFSAGGSQGLNIRGFSNTNGLRNGMVTSAIFLLNPIILERVEVMRGPSGTLFGSNRNTSFGGVYNYVTKNPYDIQAGELTMTMGSYNLSRVTADINTPLNEKKNVLFRLNTAWQSEGSFQDQGFAKIYTIAPSFIYKVNDKLKFTVDADFTRGNYTNLSTAIGNMTNVKVRNFKDLKLPYNRSLINNSAGINNGVNNVQGQMEYKFSDKWKSQTNFLYSEGYYKDFIWTTLSYITDSTLYRQFRNQTPETFGNIQAQQNFIGDFKIGPFRNRVVIGLDYNKNYNSLNRTAMTTYDTININKPVNDYSGDKINEISSKRGFSATTFKSESFGAYVSDVLNITSDFMVMLSLRIDKYSTKGNYDLSKATYSGAYEQVSLSPKLGLVYQPVKDKVSLFANYMNGFVNLGPVNQPDNTVLVLNPQYANQLEVGAKFDVVKNKLAGSISFYDISVKNSTRIDVIGGKNFTVQDGTQRSKGYELELIANPVKGFNIIAGYANNENKYTKASTTLENKYVTASPKHIGNLWVSYTILDGVLDGVGLGVGGNYIGESWFESTNSFVLPSYTLLNASVFYDRPKYRITLKGNNLLNEHYWNPTGTPQKPINFLASVAYKF</sequence>
<reference evidence="18 19" key="1">
    <citation type="submission" date="2014-09" db="EMBL/GenBank/DDBJ databases">
        <title>Sporocytophaga myxococcoides PG-01 genome sequencing.</title>
        <authorList>
            <person name="Liu L."/>
            <person name="Gao P.J."/>
            <person name="Chen G.J."/>
            <person name="Wang L.S."/>
        </authorList>
    </citation>
    <scope>NUCLEOTIDE SEQUENCE [LARGE SCALE GENOMIC DNA]</scope>
    <source>
        <strain evidence="18 19">PG-01</strain>
    </source>
</reference>
<dbReference type="GO" id="GO:0015344">
    <property type="term" value="F:siderophore uptake transmembrane transporter activity"/>
    <property type="evidence" value="ECO:0007669"/>
    <property type="project" value="TreeGrafter"/>
</dbReference>
<dbReference type="CDD" id="cd01347">
    <property type="entry name" value="ligand_gated_channel"/>
    <property type="match status" value="1"/>
</dbReference>
<dbReference type="Pfam" id="PF07715">
    <property type="entry name" value="Plug"/>
    <property type="match status" value="1"/>
</dbReference>
<dbReference type="PANTHER" id="PTHR32552">
    <property type="entry name" value="FERRICHROME IRON RECEPTOR-RELATED"/>
    <property type="match status" value="1"/>
</dbReference>
<dbReference type="OrthoDB" id="9758472at2"/>
<evidence type="ECO:0000313" key="18">
    <source>
        <dbReference type="EMBL" id="GAL84294.1"/>
    </source>
</evidence>
<evidence type="ECO:0000256" key="12">
    <source>
        <dbReference type="ARBA" id="ARBA00023170"/>
    </source>
</evidence>
<keyword evidence="19" id="KW-1185">Reference proteome</keyword>
<feature type="domain" description="TonB-dependent receptor-like beta-barrel" evidence="16">
    <location>
        <begin position="334"/>
        <end position="767"/>
    </location>
</feature>
<evidence type="ECO:0000256" key="14">
    <source>
        <dbReference type="PROSITE-ProRule" id="PRU01360"/>
    </source>
</evidence>
<evidence type="ECO:0000256" key="8">
    <source>
        <dbReference type="ARBA" id="ARBA00023004"/>
    </source>
</evidence>
<dbReference type="EMBL" id="BBLT01000002">
    <property type="protein sequence ID" value="GAL84294.1"/>
    <property type="molecule type" value="Genomic_DNA"/>
</dbReference>
<keyword evidence="3 14" id="KW-0813">Transport</keyword>
<evidence type="ECO:0000256" key="2">
    <source>
        <dbReference type="ARBA" id="ARBA00009810"/>
    </source>
</evidence>
<dbReference type="InterPro" id="IPR012910">
    <property type="entry name" value="Plug_dom"/>
</dbReference>
<comment type="similarity">
    <text evidence="2 14 15">Belongs to the TonB-dependent receptor family.</text>
</comment>
<dbReference type="eggNOG" id="COG4773">
    <property type="taxonomic scope" value="Bacteria"/>
</dbReference>
<keyword evidence="9" id="KW-0406">Ion transport</keyword>
<dbReference type="GO" id="GO:0009279">
    <property type="term" value="C:cell outer membrane"/>
    <property type="evidence" value="ECO:0007669"/>
    <property type="project" value="UniProtKB-SubCell"/>
</dbReference>
<evidence type="ECO:0000256" key="3">
    <source>
        <dbReference type="ARBA" id="ARBA00022448"/>
    </source>
</evidence>
<dbReference type="Gene3D" id="2.170.130.10">
    <property type="entry name" value="TonB-dependent receptor, plug domain"/>
    <property type="match status" value="1"/>
</dbReference>
<protein>
    <submittedName>
        <fullName evidence="18">TonB-dependent siderophore receptor</fullName>
    </submittedName>
</protein>
<dbReference type="PANTHER" id="PTHR32552:SF68">
    <property type="entry name" value="FERRICHROME OUTER MEMBRANE TRANSPORTER_PHAGE RECEPTOR"/>
    <property type="match status" value="1"/>
</dbReference>
<dbReference type="Proteomes" id="UP000030185">
    <property type="component" value="Unassembled WGS sequence"/>
</dbReference>
<dbReference type="InterPro" id="IPR036942">
    <property type="entry name" value="Beta-barrel_TonB_sf"/>
</dbReference>
<dbReference type="Gene3D" id="2.40.170.20">
    <property type="entry name" value="TonB-dependent receptor, beta-barrel domain"/>
    <property type="match status" value="1"/>
</dbReference>
<evidence type="ECO:0000256" key="7">
    <source>
        <dbReference type="ARBA" id="ARBA00022729"/>
    </source>
</evidence>
<keyword evidence="6 14" id="KW-0812">Transmembrane</keyword>
<feature type="domain" description="TonB-dependent receptor plug" evidence="17">
    <location>
        <begin position="147"/>
        <end position="237"/>
    </location>
</feature>
<evidence type="ECO:0000256" key="11">
    <source>
        <dbReference type="ARBA" id="ARBA00023136"/>
    </source>
</evidence>
<keyword evidence="5" id="KW-0410">Iron transport</keyword>
<evidence type="ECO:0000256" key="9">
    <source>
        <dbReference type="ARBA" id="ARBA00023065"/>
    </source>
</evidence>
<keyword evidence="11 14" id="KW-0472">Membrane</keyword>
<evidence type="ECO:0000256" key="4">
    <source>
        <dbReference type="ARBA" id="ARBA00022452"/>
    </source>
</evidence>
<dbReference type="InterPro" id="IPR037066">
    <property type="entry name" value="Plug_dom_sf"/>
</dbReference>
<keyword evidence="8" id="KW-0408">Iron</keyword>
<dbReference type="InterPro" id="IPR039426">
    <property type="entry name" value="TonB-dep_rcpt-like"/>
</dbReference>
<keyword evidence="13 14" id="KW-0998">Cell outer membrane</keyword>
<evidence type="ECO:0000256" key="10">
    <source>
        <dbReference type="ARBA" id="ARBA00023077"/>
    </source>
</evidence>
<organism evidence="18 19">
    <name type="scientific">Sporocytophaga myxococcoides</name>
    <dbReference type="NCBI Taxonomy" id="153721"/>
    <lineage>
        <taxon>Bacteria</taxon>
        <taxon>Pseudomonadati</taxon>
        <taxon>Bacteroidota</taxon>
        <taxon>Cytophagia</taxon>
        <taxon>Cytophagales</taxon>
        <taxon>Cytophagaceae</taxon>
        <taxon>Sporocytophaga</taxon>
    </lineage>
</organism>
<dbReference type="NCBIfam" id="TIGR01783">
    <property type="entry name" value="TonB-siderophor"/>
    <property type="match status" value="1"/>
</dbReference>
<dbReference type="InterPro" id="IPR010105">
    <property type="entry name" value="TonB_sidphr_rcpt"/>
</dbReference>
<dbReference type="PROSITE" id="PS52016">
    <property type="entry name" value="TONB_DEPENDENT_REC_3"/>
    <property type="match status" value="1"/>
</dbReference>
<evidence type="ECO:0000256" key="1">
    <source>
        <dbReference type="ARBA" id="ARBA00004571"/>
    </source>
</evidence>
<keyword evidence="4 14" id="KW-1134">Transmembrane beta strand</keyword>
<evidence type="ECO:0000256" key="5">
    <source>
        <dbReference type="ARBA" id="ARBA00022496"/>
    </source>
</evidence>
<evidence type="ECO:0000256" key="15">
    <source>
        <dbReference type="RuleBase" id="RU003357"/>
    </source>
</evidence>
<dbReference type="AlphaFoldDB" id="A0A098LD17"/>
<gene>
    <name evidence="18" type="ORF">MYP_1522</name>
</gene>
<evidence type="ECO:0000259" key="17">
    <source>
        <dbReference type="Pfam" id="PF07715"/>
    </source>
</evidence>
<dbReference type="SUPFAM" id="SSF49464">
    <property type="entry name" value="Carboxypeptidase regulatory domain-like"/>
    <property type="match status" value="1"/>
</dbReference>